<organism evidence="3 4">
    <name type="scientific">Zophobas morio</name>
    <dbReference type="NCBI Taxonomy" id="2755281"/>
    <lineage>
        <taxon>Eukaryota</taxon>
        <taxon>Metazoa</taxon>
        <taxon>Ecdysozoa</taxon>
        <taxon>Arthropoda</taxon>
        <taxon>Hexapoda</taxon>
        <taxon>Insecta</taxon>
        <taxon>Pterygota</taxon>
        <taxon>Neoptera</taxon>
        <taxon>Endopterygota</taxon>
        <taxon>Coleoptera</taxon>
        <taxon>Polyphaga</taxon>
        <taxon>Cucujiformia</taxon>
        <taxon>Tenebrionidae</taxon>
        <taxon>Zophobas</taxon>
    </lineage>
</organism>
<comment type="caution">
    <text evidence="3">The sequence shown here is derived from an EMBL/GenBank/DDBJ whole genome shotgun (WGS) entry which is preliminary data.</text>
</comment>
<name>A0AA38ILE6_9CUCU</name>
<evidence type="ECO:0000313" key="4">
    <source>
        <dbReference type="Proteomes" id="UP001168821"/>
    </source>
</evidence>
<feature type="region of interest" description="Disordered" evidence="2">
    <location>
        <begin position="341"/>
        <end position="438"/>
    </location>
</feature>
<feature type="compositionally biased region" description="Low complexity" evidence="2">
    <location>
        <begin position="21"/>
        <end position="56"/>
    </location>
</feature>
<evidence type="ECO:0000313" key="3">
    <source>
        <dbReference type="EMBL" id="KAJ3660073.1"/>
    </source>
</evidence>
<dbReference type="AlphaFoldDB" id="A0AA38ILE6"/>
<keyword evidence="1" id="KW-0175">Coiled coil</keyword>
<sequence>MSRRPAKATSREQVRKQPSLSKTQASARSSTSTRAGSKASTASKASASVKSSTSKAPDAPKAEKKFELPALSVMPKPKKTVSELARLKKKTIRRNAPPGEDLKCMKEILKSIRNQKVTVHEFISLIAPSTSDQGDVLRSVMQEDLNSFRTLARKVYDTITQDNSDVLLNQQMQLSEFYKERKTLLDAKMMKFIEEIYAMAPKFDFDRYAAEKEHYLLELFPIPLELNIEPEELEMMKRQAAYHRLQWLRSEGERLNEENNSLKKRLNQLKQQHKDEIGKMQQKEKAAEAKKDALEAAEAEKVETLEHLKESLEQSIINQEESLRVDKDKVLLDPSKLKKVVKKKVVKKRRPPWVQETAKELESRSLQESQASEMATTSAETSQASTSTRRSSPRQPTPAEDVYVPPPRPTQVAPQAPTQQRYGRRAAQAPRDTWSGFR</sequence>
<feature type="compositionally biased region" description="Low complexity" evidence="2">
    <location>
        <begin position="410"/>
        <end position="421"/>
    </location>
</feature>
<feature type="compositionally biased region" description="Basic and acidic residues" evidence="2">
    <location>
        <begin position="58"/>
        <end position="67"/>
    </location>
</feature>
<proteinExistence type="predicted"/>
<feature type="compositionally biased region" description="Low complexity" evidence="2">
    <location>
        <begin position="368"/>
        <end position="399"/>
    </location>
</feature>
<evidence type="ECO:0000256" key="1">
    <source>
        <dbReference type="SAM" id="Coils"/>
    </source>
</evidence>
<accession>A0AA38ILE6</accession>
<gene>
    <name evidence="3" type="ORF">Zmor_004543</name>
</gene>
<reference evidence="3" key="1">
    <citation type="journal article" date="2023" name="G3 (Bethesda)">
        <title>Whole genome assemblies of Zophobas morio and Tenebrio molitor.</title>
        <authorList>
            <person name="Kaur S."/>
            <person name="Stinson S.A."/>
            <person name="diCenzo G.C."/>
        </authorList>
    </citation>
    <scope>NUCLEOTIDE SEQUENCE</scope>
    <source>
        <strain evidence="3">QUZm001</strain>
    </source>
</reference>
<dbReference type="Proteomes" id="UP001168821">
    <property type="component" value="Unassembled WGS sequence"/>
</dbReference>
<evidence type="ECO:0000256" key="2">
    <source>
        <dbReference type="SAM" id="MobiDB-lite"/>
    </source>
</evidence>
<protein>
    <submittedName>
        <fullName evidence="3">Uncharacterized protein</fullName>
    </submittedName>
</protein>
<feature type="coiled-coil region" evidence="1">
    <location>
        <begin position="245"/>
        <end position="322"/>
    </location>
</feature>
<dbReference type="EMBL" id="JALNTZ010000002">
    <property type="protein sequence ID" value="KAJ3660073.1"/>
    <property type="molecule type" value="Genomic_DNA"/>
</dbReference>
<feature type="compositionally biased region" description="Basic residues" evidence="2">
    <location>
        <begin position="341"/>
        <end position="351"/>
    </location>
</feature>
<feature type="region of interest" description="Disordered" evidence="2">
    <location>
        <begin position="1"/>
        <end position="71"/>
    </location>
</feature>
<keyword evidence="4" id="KW-1185">Reference proteome</keyword>